<organism evidence="1 2">
    <name type="scientific">Velocimicrobium porci</name>
    <dbReference type="NCBI Taxonomy" id="2606634"/>
    <lineage>
        <taxon>Bacteria</taxon>
        <taxon>Bacillati</taxon>
        <taxon>Bacillota</taxon>
        <taxon>Clostridia</taxon>
        <taxon>Lachnospirales</taxon>
        <taxon>Lachnospiraceae</taxon>
        <taxon>Velocimicrobium</taxon>
    </lineage>
</organism>
<proteinExistence type="predicted"/>
<accession>A0A6L5XW64</accession>
<dbReference type="Proteomes" id="UP000482209">
    <property type="component" value="Unassembled WGS sequence"/>
</dbReference>
<sequence>MDKKFKQYTLTLQKIRDVGDTKVGQETNFGCIAINGKKAYCIKTNTANTSSDLFYYSDYSNTKVSPKQVVIKNKLGHGNGVAYYNNALWVATRTKNIVKIDLNDNYKRYTFAPSSGDVSVSGITHFHDDTFIVKTGSGNYNGEKYIEYKVITFGKDKKYSFDGTKPIKVINPKYDNLFRVPQDICYHNGNLYIILGKRENPNDPKSPIKENAILVVDLSNRHTVTKGLEGNIAKDSYPEYFYPQEILVVKKKTHTSYELESLDFDSNGNMIVAANIVGNGDHDSILKVTKKTAM</sequence>
<protein>
    <submittedName>
        <fullName evidence="1">Uncharacterized protein</fullName>
    </submittedName>
</protein>
<name>A0A6L5XW64_9FIRM</name>
<reference evidence="1 2" key="1">
    <citation type="submission" date="2019-08" db="EMBL/GenBank/DDBJ databases">
        <title>In-depth cultivation of the pig gut microbiome towards novel bacterial diversity and tailored functional studies.</title>
        <authorList>
            <person name="Wylensek D."/>
            <person name="Hitch T.C.A."/>
            <person name="Clavel T."/>
        </authorList>
    </citation>
    <scope>NUCLEOTIDE SEQUENCE [LARGE SCALE GENOMIC DNA]</scope>
    <source>
        <strain evidence="1 2">WCA-693-APC-MOT-I</strain>
    </source>
</reference>
<keyword evidence="2" id="KW-1185">Reference proteome</keyword>
<evidence type="ECO:0000313" key="1">
    <source>
        <dbReference type="EMBL" id="MSS62834.1"/>
    </source>
</evidence>
<dbReference type="RefSeq" id="WP_154517002.1">
    <property type="nucleotide sequence ID" value="NZ_VUMT01000003.1"/>
</dbReference>
<evidence type="ECO:0000313" key="2">
    <source>
        <dbReference type="Proteomes" id="UP000482209"/>
    </source>
</evidence>
<dbReference type="EMBL" id="VUMT01000003">
    <property type="protein sequence ID" value="MSS62834.1"/>
    <property type="molecule type" value="Genomic_DNA"/>
</dbReference>
<comment type="caution">
    <text evidence="1">The sequence shown here is derived from an EMBL/GenBank/DDBJ whole genome shotgun (WGS) entry which is preliminary data.</text>
</comment>
<dbReference type="AlphaFoldDB" id="A0A6L5XW64"/>
<gene>
    <name evidence="1" type="ORF">FYJ58_02945</name>
</gene>
<dbReference type="SUPFAM" id="SSF101898">
    <property type="entry name" value="NHL repeat"/>
    <property type="match status" value="1"/>
</dbReference>